<dbReference type="GeneID" id="37080947"/>
<evidence type="ECO:0000256" key="1">
    <source>
        <dbReference type="ARBA" id="ARBA00004141"/>
    </source>
</evidence>
<evidence type="ECO:0000256" key="4">
    <source>
        <dbReference type="ARBA" id="ARBA00023136"/>
    </source>
</evidence>
<dbReference type="STRING" id="1450539.A0A318Z8M6"/>
<keyword evidence="8" id="KW-1185">Reference proteome</keyword>
<reference evidence="7 8" key="1">
    <citation type="submission" date="2016-12" db="EMBL/GenBank/DDBJ databases">
        <title>The genomes of Aspergillus section Nigri reveals drivers in fungal speciation.</title>
        <authorList>
            <consortium name="DOE Joint Genome Institute"/>
            <person name="Vesth T.C."/>
            <person name="Nybo J."/>
            <person name="Theobald S."/>
            <person name="Brandl J."/>
            <person name="Frisvad J.C."/>
            <person name="Nielsen K.F."/>
            <person name="Lyhne E.K."/>
            <person name="Kogle M.E."/>
            <person name="Kuo A."/>
            <person name="Riley R."/>
            <person name="Clum A."/>
            <person name="Nolan M."/>
            <person name="Lipzen A."/>
            <person name="Salamov A."/>
            <person name="Henrissat B."/>
            <person name="Wiebenga A."/>
            <person name="De Vries R.P."/>
            <person name="Grigoriev I.V."/>
            <person name="Mortensen U.H."/>
            <person name="Andersen M.R."/>
            <person name="Baker S.E."/>
        </authorList>
    </citation>
    <scope>NUCLEOTIDE SEQUENCE [LARGE SCALE GENOMIC DNA]</scope>
    <source>
        <strain evidence="7 8">JOP 1030-1</strain>
    </source>
</reference>
<keyword evidence="3 5" id="KW-1133">Transmembrane helix</keyword>
<evidence type="ECO:0000313" key="8">
    <source>
        <dbReference type="Proteomes" id="UP000248349"/>
    </source>
</evidence>
<feature type="transmembrane region" description="Helical" evidence="5">
    <location>
        <begin position="113"/>
        <end position="134"/>
    </location>
</feature>
<feature type="transmembrane region" description="Helical" evidence="5">
    <location>
        <begin position="72"/>
        <end position="92"/>
    </location>
</feature>
<keyword evidence="4 5" id="KW-0472">Membrane</keyword>
<feature type="transmembrane region" description="Helical" evidence="5">
    <location>
        <begin position="43"/>
        <end position="60"/>
    </location>
</feature>
<feature type="transmembrane region" description="Helical" evidence="5">
    <location>
        <begin position="323"/>
        <end position="348"/>
    </location>
</feature>
<dbReference type="AlphaFoldDB" id="A0A318Z8M6"/>
<feature type="transmembrane region" description="Helical" evidence="5">
    <location>
        <begin position="15"/>
        <end position="34"/>
    </location>
</feature>
<feature type="transmembrane region" description="Helical" evidence="5">
    <location>
        <begin position="296"/>
        <end position="317"/>
    </location>
</feature>
<evidence type="ECO:0000256" key="3">
    <source>
        <dbReference type="ARBA" id="ARBA00022989"/>
    </source>
</evidence>
<dbReference type="Pfam" id="PF13813">
    <property type="entry name" value="MBOAT_2"/>
    <property type="match status" value="1"/>
</dbReference>
<name>A0A318Z8M6_9EURO</name>
<keyword evidence="2 5" id="KW-0812">Transmembrane</keyword>
<dbReference type="InterPro" id="IPR032805">
    <property type="entry name" value="Wax_synthase_dom"/>
</dbReference>
<evidence type="ECO:0000256" key="5">
    <source>
        <dbReference type="SAM" id="Phobius"/>
    </source>
</evidence>
<sequence>MDVQAHTRVCPRSGVFWFLLVAQSLAVAFGIAFTRKSSRDRHLVIVLLVILMYMETRLLPCLTGPPILRGTFTFFCLLKAWHFISILAIVGIELHDLTDPTKKLHRSKPIRRLLAAATVLFSFRGIGTSWMIQSVRPVPARDRLSSGVVLTGSLVHRVATIMWQVVVLDLIFLGYIDDLRRSKPHLFAAGTEFLGPQSTAEQLRARTILCIVGIIGLGMLMDLTHKLLAIICVGMRISSWDDWPPAFGDIKHAYTVRQFWSKFWHQFFRWPTTTISTFARHHLRRFIRLPAALDQLLGLTLIFGLSGFTHWMAAVYAEVPGDLTGIFAFFLVSSLVIPLEDVCWRAYARLIGQYPRWRLPRRGEASGG</sequence>
<evidence type="ECO:0000313" key="7">
    <source>
        <dbReference type="EMBL" id="PYH43691.1"/>
    </source>
</evidence>
<proteinExistence type="predicted"/>
<comment type="subcellular location">
    <subcellularLocation>
        <location evidence="1">Membrane</location>
        <topology evidence="1">Multi-pass membrane protein</topology>
    </subcellularLocation>
</comment>
<evidence type="ECO:0000256" key="2">
    <source>
        <dbReference type="ARBA" id="ARBA00022692"/>
    </source>
</evidence>
<dbReference type="Proteomes" id="UP000248349">
    <property type="component" value="Unassembled WGS sequence"/>
</dbReference>
<feature type="transmembrane region" description="Helical" evidence="5">
    <location>
        <begin position="154"/>
        <end position="176"/>
    </location>
</feature>
<dbReference type="OrthoDB" id="1077582at2759"/>
<feature type="domain" description="Wax synthase" evidence="6">
    <location>
        <begin position="243"/>
        <end position="331"/>
    </location>
</feature>
<dbReference type="GO" id="GO:0016020">
    <property type="term" value="C:membrane"/>
    <property type="evidence" value="ECO:0007669"/>
    <property type="project" value="UniProtKB-SubCell"/>
</dbReference>
<dbReference type="RefSeq" id="XP_025429673.1">
    <property type="nucleotide sequence ID" value="XM_025579718.1"/>
</dbReference>
<dbReference type="EMBL" id="KZ821242">
    <property type="protein sequence ID" value="PYH43691.1"/>
    <property type="molecule type" value="Genomic_DNA"/>
</dbReference>
<evidence type="ECO:0000259" key="6">
    <source>
        <dbReference type="Pfam" id="PF13813"/>
    </source>
</evidence>
<protein>
    <recommendedName>
        <fullName evidence="6">Wax synthase domain-containing protein</fullName>
    </recommendedName>
</protein>
<gene>
    <name evidence="7" type="ORF">BP01DRAFT_424749</name>
</gene>
<accession>A0A318Z8M6</accession>
<organism evidence="7 8">
    <name type="scientific">Aspergillus saccharolyticus JOP 1030-1</name>
    <dbReference type="NCBI Taxonomy" id="1450539"/>
    <lineage>
        <taxon>Eukaryota</taxon>
        <taxon>Fungi</taxon>
        <taxon>Dikarya</taxon>
        <taxon>Ascomycota</taxon>
        <taxon>Pezizomycotina</taxon>
        <taxon>Eurotiomycetes</taxon>
        <taxon>Eurotiomycetidae</taxon>
        <taxon>Eurotiales</taxon>
        <taxon>Aspergillaceae</taxon>
        <taxon>Aspergillus</taxon>
        <taxon>Aspergillus subgen. Circumdati</taxon>
    </lineage>
</organism>